<keyword evidence="15" id="KW-1133">Transmembrane helix</keyword>
<comment type="catalytic activity">
    <reaction evidence="13">
        <text>adenylyl-molybdopterin + molybdate = Mo-molybdopterin + AMP + H(+)</text>
        <dbReference type="Rhea" id="RHEA:35047"/>
        <dbReference type="ChEBI" id="CHEBI:15378"/>
        <dbReference type="ChEBI" id="CHEBI:36264"/>
        <dbReference type="ChEBI" id="CHEBI:62727"/>
        <dbReference type="ChEBI" id="CHEBI:71302"/>
        <dbReference type="ChEBI" id="CHEBI:456215"/>
    </reaction>
</comment>
<keyword evidence="8" id="KW-0547">Nucleotide-binding</keyword>
<keyword evidence="12" id="KW-0511">Multifunctional enzyme</keyword>
<organism evidence="17 18">
    <name type="scientific">Xiphophorus couchianus</name>
    <name type="common">Monterrey platyfish</name>
    <dbReference type="NCBI Taxonomy" id="32473"/>
    <lineage>
        <taxon>Eukaryota</taxon>
        <taxon>Metazoa</taxon>
        <taxon>Chordata</taxon>
        <taxon>Craniata</taxon>
        <taxon>Vertebrata</taxon>
        <taxon>Euteleostomi</taxon>
        <taxon>Actinopterygii</taxon>
        <taxon>Neopterygii</taxon>
        <taxon>Teleostei</taxon>
        <taxon>Neoteleostei</taxon>
        <taxon>Acanthomorphata</taxon>
        <taxon>Ovalentaria</taxon>
        <taxon>Atherinomorphae</taxon>
        <taxon>Cyprinodontiformes</taxon>
        <taxon>Poeciliidae</taxon>
        <taxon>Poeciliinae</taxon>
        <taxon>Xiphophorus</taxon>
    </lineage>
</organism>
<dbReference type="AlphaFoldDB" id="A0A3B5M268"/>
<dbReference type="Gene3D" id="2.170.190.11">
    <property type="entry name" value="Molybdopterin biosynthesis moea protein, domain 3"/>
    <property type="match status" value="1"/>
</dbReference>
<dbReference type="UniPathway" id="UPA00344"/>
<evidence type="ECO:0000256" key="6">
    <source>
        <dbReference type="ARBA" id="ARBA00022679"/>
    </source>
</evidence>
<evidence type="ECO:0000256" key="13">
    <source>
        <dbReference type="RuleBase" id="RU365090"/>
    </source>
</evidence>
<evidence type="ECO:0000256" key="11">
    <source>
        <dbReference type="ARBA" id="ARBA00023150"/>
    </source>
</evidence>
<evidence type="ECO:0000256" key="10">
    <source>
        <dbReference type="ARBA" id="ARBA00022842"/>
    </source>
</evidence>
<feature type="region of interest" description="Disordered" evidence="14">
    <location>
        <begin position="259"/>
        <end position="331"/>
    </location>
</feature>
<feature type="domain" description="MoaB/Mog" evidence="16">
    <location>
        <begin position="18"/>
        <end position="165"/>
    </location>
</feature>
<evidence type="ECO:0000256" key="8">
    <source>
        <dbReference type="ARBA" id="ARBA00022741"/>
    </source>
</evidence>
<dbReference type="InterPro" id="IPR005110">
    <property type="entry name" value="MoeA_linker/N"/>
</dbReference>
<dbReference type="SUPFAM" id="SSF53218">
    <property type="entry name" value="Molybdenum cofactor biosynthesis proteins"/>
    <property type="match status" value="1"/>
</dbReference>
<dbReference type="NCBIfam" id="TIGR00177">
    <property type="entry name" value="molyb_syn"/>
    <property type="match status" value="1"/>
</dbReference>
<dbReference type="CDD" id="cd00886">
    <property type="entry name" value="MogA_MoaB"/>
    <property type="match status" value="1"/>
</dbReference>
<keyword evidence="15" id="KW-0812">Transmembrane</keyword>
<dbReference type="InterPro" id="IPR036135">
    <property type="entry name" value="MoeA_linker/N_sf"/>
</dbReference>
<evidence type="ECO:0000256" key="2">
    <source>
        <dbReference type="ARBA" id="ARBA00005046"/>
    </source>
</evidence>
<sequence>MAADGMVLTNHDHQTRVGILTVSDSCFKNLAEDRSGVNLKDLVHDPSLLGGVIAAYKIVPDEIEEIKETLLEWCDEQELNLILTTGGTGFAPRDVTPEATKEVIEREAPGMALAMLMGSLNVTPLGMLSRPVCGIRGKTLIINLPGSKKGSQECFQFILPALPHAIDLLREAAVRVKSTHAALEPMPSLLTNTHANTHTMERGTQCEEEDEDEEDRRRGRHNHHQHHQHGSSHITVAAIAAKIPDSIISRGVQVLPRDSASLSSTPSESPRATQATSRLSTASCPTPKVHTLTNRPEPEPPEPRAGQSASCWIRFPSGSGSGSSPVQSRCGSNENILRASHSAVDISKVARRHRMSPFPLTSMDKAFITVLEMTPILGIEVINYRDGLGRVLAQDIYAKDNLPPFPASVKDGYAVRAADGPGDRFILGESQAGQQPTHTVMPGQVMRVTTGAPIPCGADAVVQVEDTELLRESEDVRTAAGFCPGSGRPILGLGLMVLVLILVPLWVAGYRGAGGEDYGPGPARTGHQVSPEP</sequence>
<comment type="similarity">
    <text evidence="13">Belongs to the MoeA family.</text>
</comment>
<evidence type="ECO:0000256" key="9">
    <source>
        <dbReference type="ARBA" id="ARBA00022840"/>
    </source>
</evidence>
<dbReference type="PROSITE" id="PS01078">
    <property type="entry name" value="MOCF_BIOSYNTHESIS_1"/>
    <property type="match status" value="1"/>
</dbReference>
<dbReference type="InterPro" id="IPR036425">
    <property type="entry name" value="MoaB/Mog-like_dom_sf"/>
</dbReference>
<dbReference type="InterPro" id="IPR008284">
    <property type="entry name" value="MoCF_biosynth_CS"/>
</dbReference>
<comment type="similarity">
    <text evidence="4">In the C-terminal section; belongs to the MoeA family.</text>
</comment>
<keyword evidence="11 13" id="KW-0501">Molybdenum cofactor biosynthesis</keyword>
<comment type="cofactor">
    <cofactor evidence="1 13">
        <name>Mg(2+)</name>
        <dbReference type="ChEBI" id="CHEBI:18420"/>
    </cofactor>
</comment>
<feature type="transmembrane region" description="Helical" evidence="15">
    <location>
        <begin position="490"/>
        <end position="508"/>
    </location>
</feature>
<dbReference type="GO" id="GO:0005737">
    <property type="term" value="C:cytoplasm"/>
    <property type="evidence" value="ECO:0007669"/>
    <property type="project" value="TreeGrafter"/>
</dbReference>
<dbReference type="Gene3D" id="3.40.980.10">
    <property type="entry name" value="MoaB/Mog-like domain"/>
    <property type="match status" value="1"/>
</dbReference>
<evidence type="ECO:0000256" key="15">
    <source>
        <dbReference type="SAM" id="Phobius"/>
    </source>
</evidence>
<evidence type="ECO:0000313" key="17">
    <source>
        <dbReference type="Ensembl" id="ENSXCOP00000017492.1"/>
    </source>
</evidence>
<reference evidence="17" key="1">
    <citation type="submission" date="2025-08" db="UniProtKB">
        <authorList>
            <consortium name="Ensembl"/>
        </authorList>
    </citation>
    <scope>IDENTIFICATION</scope>
</reference>
<name>A0A3B5M268_9TELE</name>
<evidence type="ECO:0000256" key="4">
    <source>
        <dbReference type="ARBA" id="ARBA00008339"/>
    </source>
</evidence>
<comment type="pathway">
    <text evidence="2 13">Cofactor biosynthesis; molybdopterin biosynthesis.</text>
</comment>
<keyword evidence="15" id="KW-0472">Membrane</keyword>
<protein>
    <recommendedName>
        <fullName evidence="16">MoaB/Mog domain-containing protein</fullName>
    </recommendedName>
</protein>
<evidence type="ECO:0000256" key="12">
    <source>
        <dbReference type="ARBA" id="ARBA00023268"/>
    </source>
</evidence>
<evidence type="ECO:0000256" key="14">
    <source>
        <dbReference type="SAM" id="MobiDB-lite"/>
    </source>
</evidence>
<evidence type="ECO:0000313" key="18">
    <source>
        <dbReference type="Proteomes" id="UP000261380"/>
    </source>
</evidence>
<dbReference type="InterPro" id="IPR038987">
    <property type="entry name" value="MoeA-like"/>
</dbReference>
<feature type="region of interest" description="Disordered" evidence="14">
    <location>
        <begin position="186"/>
        <end position="233"/>
    </location>
</feature>
<dbReference type="PANTHER" id="PTHR10192:SF29">
    <property type="entry name" value="GEPHYRIN ISOFORM X1"/>
    <property type="match status" value="1"/>
</dbReference>
<evidence type="ECO:0000256" key="1">
    <source>
        <dbReference type="ARBA" id="ARBA00001946"/>
    </source>
</evidence>
<keyword evidence="6 13" id="KW-0808">Transferase</keyword>
<evidence type="ECO:0000256" key="3">
    <source>
        <dbReference type="ARBA" id="ARBA00007589"/>
    </source>
</evidence>
<dbReference type="InterPro" id="IPR001453">
    <property type="entry name" value="MoaB/Mog_dom"/>
</dbReference>
<dbReference type="GO" id="GO:0061598">
    <property type="term" value="F:molybdopterin adenylyltransferase activity"/>
    <property type="evidence" value="ECO:0007669"/>
    <property type="project" value="UniProtKB-UniRule"/>
</dbReference>
<dbReference type="GO" id="GO:0005524">
    <property type="term" value="F:ATP binding"/>
    <property type="evidence" value="ECO:0007669"/>
    <property type="project" value="UniProtKB-UniRule"/>
</dbReference>
<keyword evidence="7 13" id="KW-0479">Metal-binding</keyword>
<feature type="compositionally biased region" description="Polar residues" evidence="14">
    <location>
        <begin position="189"/>
        <end position="198"/>
    </location>
</feature>
<dbReference type="PANTHER" id="PTHR10192">
    <property type="entry name" value="MOLYBDOPTERIN BIOSYNTHESIS PROTEIN"/>
    <property type="match status" value="1"/>
</dbReference>
<dbReference type="FunFam" id="3.40.980.10:FF:000002">
    <property type="entry name" value="Molybdopterin molybdenumtransferase"/>
    <property type="match status" value="1"/>
</dbReference>
<comment type="function">
    <text evidence="13">Catalyzes two steps in the biosynthesis of the molybdenum cofactor. In the first step, molybdopterin is adenylated. Subsequently, molybdate is inserted into adenylated molybdopterin and AMP is released.</text>
</comment>
<feature type="compositionally biased region" description="Basic residues" evidence="14">
    <location>
        <begin position="218"/>
        <end position="230"/>
    </location>
</feature>
<dbReference type="GeneTree" id="ENSGT00390000016577"/>
<keyword evidence="5 13" id="KW-0500">Molybdenum</keyword>
<comment type="catalytic activity">
    <reaction evidence="13">
        <text>molybdopterin + ATP + H(+) = adenylyl-molybdopterin + diphosphate</text>
        <dbReference type="Rhea" id="RHEA:31331"/>
        <dbReference type="ChEBI" id="CHEBI:15378"/>
        <dbReference type="ChEBI" id="CHEBI:30616"/>
        <dbReference type="ChEBI" id="CHEBI:33019"/>
        <dbReference type="ChEBI" id="CHEBI:58698"/>
        <dbReference type="ChEBI" id="CHEBI:62727"/>
    </reaction>
</comment>
<dbReference type="Pfam" id="PF00994">
    <property type="entry name" value="MoCF_biosynth"/>
    <property type="match status" value="1"/>
</dbReference>
<dbReference type="GO" id="GO:0061599">
    <property type="term" value="F:molybdopterin molybdotransferase activity"/>
    <property type="evidence" value="ECO:0007669"/>
    <property type="project" value="UniProtKB-UniRule"/>
</dbReference>
<evidence type="ECO:0000256" key="7">
    <source>
        <dbReference type="ARBA" id="ARBA00022723"/>
    </source>
</evidence>
<accession>A0A3B5M268</accession>
<dbReference type="Pfam" id="PF03453">
    <property type="entry name" value="MoeA_N"/>
    <property type="match status" value="1"/>
</dbReference>
<keyword evidence="9" id="KW-0067">ATP-binding</keyword>
<reference evidence="17" key="2">
    <citation type="submission" date="2025-09" db="UniProtKB">
        <authorList>
            <consortium name="Ensembl"/>
        </authorList>
    </citation>
    <scope>IDENTIFICATION</scope>
</reference>
<dbReference type="SMART" id="SM00852">
    <property type="entry name" value="MoCF_biosynth"/>
    <property type="match status" value="1"/>
</dbReference>
<dbReference type="GO" id="GO:0006777">
    <property type="term" value="P:Mo-molybdopterin cofactor biosynthetic process"/>
    <property type="evidence" value="ECO:0007669"/>
    <property type="project" value="UniProtKB-UniRule"/>
</dbReference>
<keyword evidence="18" id="KW-1185">Reference proteome</keyword>
<dbReference type="Ensembl" id="ENSXCOT00000017714.1">
    <property type="protein sequence ID" value="ENSXCOP00000017492.1"/>
    <property type="gene ID" value="ENSXCOG00000013194.1"/>
</dbReference>
<dbReference type="Proteomes" id="UP000261380">
    <property type="component" value="Unplaced"/>
</dbReference>
<feature type="compositionally biased region" description="Low complexity" evidence="14">
    <location>
        <begin position="259"/>
        <end position="269"/>
    </location>
</feature>
<keyword evidence="10 13" id="KW-0460">Magnesium</keyword>
<dbReference type="FunFam" id="2.170.190.11:FF:000001">
    <property type="entry name" value="Molybdopterin molybdenumtransferase"/>
    <property type="match status" value="1"/>
</dbReference>
<feature type="compositionally biased region" description="Polar residues" evidence="14">
    <location>
        <begin position="270"/>
        <end position="284"/>
    </location>
</feature>
<proteinExistence type="inferred from homology"/>
<dbReference type="GO" id="GO:0046872">
    <property type="term" value="F:metal ion binding"/>
    <property type="evidence" value="ECO:0007669"/>
    <property type="project" value="UniProtKB-UniRule"/>
</dbReference>
<dbReference type="STRING" id="32473.ENSXCOP00000017492"/>
<dbReference type="SUPFAM" id="SSF63882">
    <property type="entry name" value="MoeA N-terminal region -like"/>
    <property type="match status" value="1"/>
</dbReference>
<comment type="similarity">
    <text evidence="3">In the N-terminal section; belongs to the MoaB/Mog family.</text>
</comment>
<evidence type="ECO:0000256" key="5">
    <source>
        <dbReference type="ARBA" id="ARBA00022505"/>
    </source>
</evidence>
<evidence type="ECO:0000259" key="16">
    <source>
        <dbReference type="SMART" id="SM00852"/>
    </source>
</evidence>